<name>A0ABW2GHG9_9ACTN</name>
<feature type="domain" description="HTH-type transcriptional regulator AlkX C-terminal Actinobacteria" evidence="3">
    <location>
        <begin position="88"/>
        <end position="192"/>
    </location>
</feature>
<evidence type="ECO:0000313" key="4">
    <source>
        <dbReference type="EMBL" id="MFC7219604.1"/>
    </source>
</evidence>
<proteinExistence type="predicted"/>
<evidence type="ECO:0000313" key="5">
    <source>
        <dbReference type="Proteomes" id="UP001596413"/>
    </source>
</evidence>
<evidence type="ECO:0000259" key="3">
    <source>
        <dbReference type="Pfam" id="PF18556"/>
    </source>
</evidence>
<comment type="caution">
    <text evidence="4">The sequence shown here is derived from an EMBL/GenBank/DDBJ whole genome shotgun (WGS) entry which is preliminary data.</text>
</comment>
<accession>A0ABW2GHG9</accession>
<dbReference type="InterPro" id="IPR009057">
    <property type="entry name" value="Homeodomain-like_sf"/>
</dbReference>
<dbReference type="RefSeq" id="WP_386415494.1">
    <property type="nucleotide sequence ID" value="NZ_JBHSZO010000022.1"/>
</dbReference>
<evidence type="ECO:0000259" key="2">
    <source>
        <dbReference type="Pfam" id="PF00440"/>
    </source>
</evidence>
<dbReference type="EMBL" id="JBHSZO010000022">
    <property type="protein sequence ID" value="MFC7219604.1"/>
    <property type="molecule type" value="Genomic_DNA"/>
</dbReference>
<keyword evidence="5" id="KW-1185">Reference proteome</keyword>
<feature type="domain" description="HTH tetR-type" evidence="2">
    <location>
        <begin position="16"/>
        <end position="53"/>
    </location>
</feature>
<dbReference type="InterPro" id="IPR040611">
    <property type="entry name" value="AlkX_C"/>
</dbReference>
<reference evidence="5" key="1">
    <citation type="journal article" date="2019" name="Int. J. Syst. Evol. Microbiol.">
        <title>The Global Catalogue of Microorganisms (GCM) 10K type strain sequencing project: providing services to taxonomists for standard genome sequencing and annotation.</title>
        <authorList>
            <consortium name="The Broad Institute Genomics Platform"/>
            <consortium name="The Broad Institute Genome Sequencing Center for Infectious Disease"/>
            <person name="Wu L."/>
            <person name="Ma J."/>
        </authorList>
    </citation>
    <scope>NUCLEOTIDE SEQUENCE [LARGE SCALE GENOMIC DNA]</scope>
    <source>
        <strain evidence="5">CGMCC 1.13681</strain>
    </source>
</reference>
<dbReference type="Pfam" id="PF00440">
    <property type="entry name" value="TetR_N"/>
    <property type="match status" value="1"/>
</dbReference>
<dbReference type="Gene3D" id="1.10.357.10">
    <property type="entry name" value="Tetracycline Repressor, domain 2"/>
    <property type="match status" value="1"/>
</dbReference>
<dbReference type="InterPro" id="IPR001647">
    <property type="entry name" value="HTH_TetR"/>
</dbReference>
<protein>
    <submittedName>
        <fullName evidence="4">TetR family transcriptional regulator</fullName>
    </submittedName>
</protein>
<evidence type="ECO:0000256" key="1">
    <source>
        <dbReference type="ARBA" id="ARBA00023125"/>
    </source>
</evidence>
<organism evidence="4 5">
    <name type="scientific">Streptomyces polyrhachis</name>
    <dbReference type="NCBI Taxonomy" id="1282885"/>
    <lineage>
        <taxon>Bacteria</taxon>
        <taxon>Bacillati</taxon>
        <taxon>Actinomycetota</taxon>
        <taxon>Actinomycetes</taxon>
        <taxon>Kitasatosporales</taxon>
        <taxon>Streptomycetaceae</taxon>
        <taxon>Streptomyces</taxon>
    </lineage>
</organism>
<dbReference type="SUPFAM" id="SSF46689">
    <property type="entry name" value="Homeodomain-like"/>
    <property type="match status" value="1"/>
</dbReference>
<dbReference type="Pfam" id="PF18556">
    <property type="entry name" value="TetR_C_35"/>
    <property type="match status" value="1"/>
</dbReference>
<keyword evidence="1" id="KW-0238">DNA-binding</keyword>
<sequence length="206" mass="21800">MTGFRQAVRTLLRDRILDAAYGLVAAEGWGRLRIAGVARAAGVSRQTVYNEFGREPREAIGRALVERETERFLLGIHRELESHRGELLAAARAGVGFVLAEAQGNALIKAILTAERGGGDDELLAYLTTQDLVFDAATGMLDAYAAEAWPEVDEVSRSLAVETIVRLTVSHIVRPSGSAQESAGRIAGIAVRVAYGGEGAGGGAGR</sequence>
<dbReference type="Proteomes" id="UP001596413">
    <property type="component" value="Unassembled WGS sequence"/>
</dbReference>
<gene>
    <name evidence="4" type="ORF">ACFQLX_15705</name>
</gene>